<dbReference type="RefSeq" id="WP_169717775.1">
    <property type="nucleotide sequence ID" value="NZ_CP155573.1"/>
</dbReference>
<evidence type="ECO:0000256" key="2">
    <source>
        <dbReference type="ARBA" id="ARBA00022827"/>
    </source>
</evidence>
<evidence type="ECO:0000313" key="5">
    <source>
        <dbReference type="EMBL" id="XFO65717.1"/>
    </source>
</evidence>
<dbReference type="Pfam" id="PF00941">
    <property type="entry name" value="FAD_binding_5"/>
    <property type="match status" value="1"/>
</dbReference>
<dbReference type="InterPro" id="IPR005107">
    <property type="entry name" value="CO_DH_flav_C"/>
</dbReference>
<dbReference type="InterPro" id="IPR051312">
    <property type="entry name" value="Diverse_Substr_Oxidored"/>
</dbReference>
<dbReference type="Pfam" id="PF03450">
    <property type="entry name" value="CO_deh_flav_C"/>
    <property type="match status" value="1"/>
</dbReference>
<dbReference type="InterPro" id="IPR036318">
    <property type="entry name" value="FAD-bd_PCMH-like_sf"/>
</dbReference>
<dbReference type="PANTHER" id="PTHR42659:SF2">
    <property type="entry name" value="XANTHINE DEHYDROGENASE SUBUNIT C-RELATED"/>
    <property type="match status" value="1"/>
</dbReference>
<keyword evidence="2" id="KW-0274">FAD</keyword>
<protein>
    <submittedName>
        <fullName evidence="5">Nicotinate dehydrogenase FAD-subunit</fullName>
        <ecNumber evidence="5">1.17.1.5</ecNumber>
    </submittedName>
</protein>
<dbReference type="SMART" id="SM01092">
    <property type="entry name" value="CO_deh_flav_C"/>
    <property type="match status" value="1"/>
</dbReference>
<gene>
    <name evidence="5" type="primary">ndhF_2</name>
    <name evidence="5" type="ORF">SPSIL_018570</name>
</gene>
<dbReference type="InterPro" id="IPR016169">
    <property type="entry name" value="FAD-bd_PCMH_sub2"/>
</dbReference>
<dbReference type="PANTHER" id="PTHR42659">
    <property type="entry name" value="XANTHINE DEHYDROGENASE SUBUNIT C-RELATED"/>
    <property type="match status" value="1"/>
</dbReference>
<evidence type="ECO:0000259" key="4">
    <source>
        <dbReference type="PROSITE" id="PS51387"/>
    </source>
</evidence>
<accession>A0ABZ3IJ43</accession>
<dbReference type="InterPro" id="IPR002346">
    <property type="entry name" value="Mopterin_DH_FAD-bd"/>
</dbReference>
<dbReference type="InterPro" id="IPR016166">
    <property type="entry name" value="FAD-bd_PCMH"/>
</dbReference>
<dbReference type="Proteomes" id="UP000216752">
    <property type="component" value="Chromosome"/>
</dbReference>
<dbReference type="Gene3D" id="3.30.390.50">
    <property type="entry name" value="CO dehydrogenase flavoprotein, C-terminal domain"/>
    <property type="match status" value="1"/>
</dbReference>
<evidence type="ECO:0000256" key="1">
    <source>
        <dbReference type="ARBA" id="ARBA00022630"/>
    </source>
</evidence>
<sequence length="283" mass="29920">MSCSYYAPQRLEELLAILAEKKEKAKVLAGGTDLVIALQEGNLDYDYIVALHKIPELKGISMSGDTIVIGAMTTHTEVERSSLINANALLLAQAAASVGSPQIRNAGTLGGNICNASPAADTVPALIALDAYVKIVSKGSEREMPLEDLFLGMGKTKLGCDEVIKEISFKALPDGAGSIFVKLARRNALAISRISVAAIVASNEYVTDCRIAMGAVAPNPFRVRGAEQAWLGRTVTADNLDICVEAAFQEISATLGQRASAIYKKRAGKALIRRALSIASGQM</sequence>
<feature type="domain" description="FAD-binding PCMH-type" evidence="4">
    <location>
        <begin position="1"/>
        <end position="174"/>
    </location>
</feature>
<dbReference type="PROSITE" id="PS51387">
    <property type="entry name" value="FAD_PCMH"/>
    <property type="match status" value="1"/>
</dbReference>
<dbReference type="SUPFAM" id="SSF55447">
    <property type="entry name" value="CO dehydrogenase flavoprotein C-terminal domain-like"/>
    <property type="match status" value="1"/>
</dbReference>
<dbReference type="SUPFAM" id="SSF56176">
    <property type="entry name" value="FAD-binding/transporter-associated domain-like"/>
    <property type="match status" value="1"/>
</dbReference>
<name>A0ABZ3IJ43_9FIRM</name>
<organism evidence="5 6">
    <name type="scientific">Sporomusa silvacetica DSM 10669</name>
    <dbReference type="NCBI Taxonomy" id="1123289"/>
    <lineage>
        <taxon>Bacteria</taxon>
        <taxon>Bacillati</taxon>
        <taxon>Bacillota</taxon>
        <taxon>Negativicutes</taxon>
        <taxon>Selenomonadales</taxon>
        <taxon>Sporomusaceae</taxon>
        <taxon>Sporomusa</taxon>
    </lineage>
</organism>
<reference evidence="5" key="1">
    <citation type="submission" date="2024-05" db="EMBL/GenBank/DDBJ databases">
        <title>Isolation and characterization of Sporomusa carbonis sp. nov., a carboxydotrophic hydrogenogen in the genus of Sporomusa isolated from a charcoal burning pile.</title>
        <authorList>
            <person name="Boeer T."/>
            <person name="Rosenbaum F."/>
            <person name="Eysell L."/>
            <person name="Mueller V."/>
            <person name="Daniel R."/>
            <person name="Poehlein A."/>
        </authorList>
    </citation>
    <scope>NUCLEOTIDE SEQUENCE [LARGE SCALE GENOMIC DNA]</scope>
    <source>
        <strain evidence="5">DSM 10669</strain>
    </source>
</reference>
<dbReference type="Gene3D" id="3.30.43.10">
    <property type="entry name" value="Uridine Diphospho-n-acetylenolpyruvylglucosamine Reductase, domain 2"/>
    <property type="match status" value="1"/>
</dbReference>
<proteinExistence type="predicted"/>
<dbReference type="InterPro" id="IPR016167">
    <property type="entry name" value="FAD-bd_PCMH_sub1"/>
</dbReference>
<dbReference type="EC" id="1.17.1.5" evidence="5"/>
<dbReference type="Gene3D" id="3.30.465.10">
    <property type="match status" value="1"/>
</dbReference>
<keyword evidence="1" id="KW-0285">Flavoprotein</keyword>
<evidence type="ECO:0000313" key="6">
    <source>
        <dbReference type="Proteomes" id="UP000216752"/>
    </source>
</evidence>
<dbReference type="InterPro" id="IPR036683">
    <property type="entry name" value="CO_DH_flav_C_dom_sf"/>
</dbReference>
<keyword evidence="3 5" id="KW-0560">Oxidoreductase</keyword>
<evidence type="ECO:0000256" key="3">
    <source>
        <dbReference type="ARBA" id="ARBA00023002"/>
    </source>
</evidence>
<keyword evidence="6" id="KW-1185">Reference proteome</keyword>
<dbReference type="EMBL" id="CP155573">
    <property type="protein sequence ID" value="XFO65717.1"/>
    <property type="molecule type" value="Genomic_DNA"/>
</dbReference>
<dbReference type="GO" id="GO:0050138">
    <property type="term" value="F:nicotinate dehydrogenase activity"/>
    <property type="evidence" value="ECO:0007669"/>
    <property type="project" value="UniProtKB-EC"/>
</dbReference>